<organism evidence="3 4">
    <name type="scientific">Polypterus senegalus</name>
    <name type="common">Senegal bichir</name>
    <dbReference type="NCBI Taxonomy" id="55291"/>
    <lineage>
        <taxon>Eukaryota</taxon>
        <taxon>Metazoa</taxon>
        <taxon>Chordata</taxon>
        <taxon>Craniata</taxon>
        <taxon>Vertebrata</taxon>
        <taxon>Euteleostomi</taxon>
        <taxon>Actinopterygii</taxon>
        <taxon>Polypteriformes</taxon>
        <taxon>Polypteridae</taxon>
        <taxon>Polypterus</taxon>
    </lineage>
</organism>
<dbReference type="SMART" id="SM00444">
    <property type="entry name" value="GYF"/>
    <property type="match status" value="1"/>
</dbReference>
<feature type="region of interest" description="Disordered" evidence="1">
    <location>
        <begin position="469"/>
        <end position="493"/>
    </location>
</feature>
<dbReference type="PANTHER" id="PTHR13138">
    <property type="entry name" value="PROTEIN LIN1"/>
    <property type="match status" value="1"/>
</dbReference>
<reference evidence="3" key="1">
    <citation type="journal article" date="2021" name="Cell">
        <title>Tracing the genetic footprints of vertebrate landing in non-teleost ray-finned fishes.</title>
        <authorList>
            <person name="Bi X."/>
            <person name="Wang K."/>
            <person name="Yang L."/>
            <person name="Pan H."/>
            <person name="Jiang H."/>
            <person name="Wei Q."/>
            <person name="Fang M."/>
            <person name="Yu H."/>
            <person name="Zhu C."/>
            <person name="Cai Y."/>
            <person name="He Y."/>
            <person name="Gan X."/>
            <person name="Zeng H."/>
            <person name="Yu D."/>
            <person name="Zhu Y."/>
            <person name="Jiang H."/>
            <person name="Qiu Q."/>
            <person name="Yang H."/>
            <person name="Zhang Y.E."/>
            <person name="Wang W."/>
            <person name="Zhu M."/>
            <person name="He S."/>
            <person name="Zhang G."/>
        </authorList>
    </citation>
    <scope>NUCLEOTIDE SEQUENCE</scope>
    <source>
        <strain evidence="3">Bchr_001</strain>
    </source>
</reference>
<dbReference type="PROSITE" id="PS50829">
    <property type="entry name" value="GYF"/>
    <property type="match status" value="1"/>
</dbReference>
<evidence type="ECO:0000313" key="4">
    <source>
        <dbReference type="Proteomes" id="UP001166052"/>
    </source>
</evidence>
<feature type="domain" description="GYF" evidence="2">
    <location>
        <begin position="494"/>
        <end position="550"/>
    </location>
</feature>
<feature type="region of interest" description="Disordered" evidence="1">
    <location>
        <begin position="193"/>
        <end position="231"/>
    </location>
</feature>
<feature type="compositionally biased region" description="Acidic residues" evidence="1">
    <location>
        <begin position="215"/>
        <end position="224"/>
    </location>
</feature>
<dbReference type="PANTHER" id="PTHR13138:SF3">
    <property type="entry name" value="CD2 ANTIGEN CYTOPLASMIC TAIL-BINDING PROTEIN 2"/>
    <property type="match status" value="1"/>
</dbReference>
<gene>
    <name evidence="3" type="primary">Cd2bp2</name>
    <name evidence="3" type="ORF">GTO92_0014143</name>
</gene>
<protein>
    <submittedName>
        <fullName evidence="3">CD2B2 protein</fullName>
    </submittedName>
</protein>
<feature type="compositionally biased region" description="Basic and acidic residues" evidence="1">
    <location>
        <begin position="315"/>
        <end position="329"/>
    </location>
</feature>
<dbReference type="InterPro" id="IPR039905">
    <property type="entry name" value="CD2BP2/Lin1"/>
</dbReference>
<dbReference type="Gene3D" id="1.10.287.1080">
    <property type="entry name" value="MazG-like"/>
    <property type="match status" value="1"/>
</dbReference>
<name>A0ABS2Z2B7_POLSE</name>
<proteinExistence type="predicted"/>
<keyword evidence="4" id="KW-1185">Reference proteome</keyword>
<sequence>MRCKKTAIKNDNFDTQTCGSLLLSLFPMAKTTEPSPTILENGQPEGQRFTFSHHPTLEDIQWKGEVAEGLPDWSGKEKEQLSHELSDVLIYLVELAEKCHVDLPQAVLDKMALNRQKYPANKSRGVALTFFASDWSTWNPRLAITLRHFTSRFPACLDSPLRNTGQKLEMSKRKVTFEDGIAEAEDDFPIKKHCGSLEQSSGPGSRFKGKHSIDSDEEDDEGEGGSDGSKYNILATEDIEGQESATIDFDEGVRITPFNLQEEMEEGHFDSEGNYFLNKEEQIRDNWLDNIDWVKIKSQQVVKRKASLLAKKRPRTDNEAENEEQRQEKEEEEEEEEEEEDENEEGDSKNEVEKSDSEDEAAFRSMDKMTLLRSVVELLQPGETVARALRRLGGMRKPSSKRGVGQSDLEPDKPSLERLTGLADQLVVCGEYEIYQHTYEKLAHRIRTAEEKKRVVDEDAALDMFGEDFDEGQNGIKQKEKDADEEEEKSGDTEVMWEYKWENSDNSEIYGPFSSQQMKCWVDDGYFQEGVYCRKVGQGESCFYNSRRLDFELYT</sequence>
<evidence type="ECO:0000256" key="1">
    <source>
        <dbReference type="SAM" id="MobiDB-lite"/>
    </source>
</evidence>
<dbReference type="EMBL" id="JAAWVN010018630">
    <property type="protein sequence ID" value="MBN3292889.1"/>
    <property type="molecule type" value="Genomic_DNA"/>
</dbReference>
<dbReference type="SUPFAM" id="SSF55277">
    <property type="entry name" value="GYF domain"/>
    <property type="match status" value="1"/>
</dbReference>
<comment type="caution">
    <text evidence="3">The sequence shown here is derived from an EMBL/GenBank/DDBJ whole genome shotgun (WGS) entry which is preliminary data.</text>
</comment>
<feature type="non-terminal residue" evidence="3">
    <location>
        <position position="555"/>
    </location>
</feature>
<dbReference type="Proteomes" id="UP001166052">
    <property type="component" value="Unassembled WGS sequence"/>
</dbReference>
<feature type="region of interest" description="Disordered" evidence="1">
    <location>
        <begin position="391"/>
        <end position="415"/>
    </location>
</feature>
<evidence type="ECO:0000259" key="2">
    <source>
        <dbReference type="PROSITE" id="PS50829"/>
    </source>
</evidence>
<feature type="non-terminal residue" evidence="3">
    <location>
        <position position="1"/>
    </location>
</feature>
<dbReference type="Gene3D" id="3.30.1490.40">
    <property type="match status" value="1"/>
</dbReference>
<feature type="region of interest" description="Disordered" evidence="1">
    <location>
        <begin position="307"/>
        <end position="364"/>
    </location>
</feature>
<feature type="compositionally biased region" description="Basic residues" evidence="1">
    <location>
        <begin position="391"/>
        <end position="400"/>
    </location>
</feature>
<dbReference type="Pfam" id="PF02213">
    <property type="entry name" value="GYF"/>
    <property type="match status" value="1"/>
</dbReference>
<dbReference type="InterPro" id="IPR003169">
    <property type="entry name" value="GYF"/>
</dbReference>
<evidence type="ECO:0000313" key="3">
    <source>
        <dbReference type="EMBL" id="MBN3292889.1"/>
    </source>
</evidence>
<feature type="compositionally biased region" description="Basic and acidic residues" evidence="1">
    <location>
        <begin position="346"/>
        <end position="364"/>
    </location>
</feature>
<dbReference type="SUPFAM" id="SSF101386">
    <property type="entry name" value="all-alpha NTP pyrophosphatases"/>
    <property type="match status" value="1"/>
</dbReference>
<dbReference type="InterPro" id="IPR035445">
    <property type="entry name" value="GYF-like_dom_sf"/>
</dbReference>
<feature type="compositionally biased region" description="Acidic residues" evidence="1">
    <location>
        <begin position="330"/>
        <end position="345"/>
    </location>
</feature>
<accession>A0ABS2Z2B7</accession>